<proteinExistence type="predicted"/>
<evidence type="ECO:0000256" key="1">
    <source>
        <dbReference type="ARBA" id="ARBA00022603"/>
    </source>
</evidence>
<protein>
    <submittedName>
        <fullName evidence="4">Ubiquinone/menaquinone biosynthesis C-methylase UbiE</fullName>
    </submittedName>
</protein>
<reference evidence="4 5" key="1">
    <citation type="submission" date="2019-03" db="EMBL/GenBank/DDBJ databases">
        <title>Genomic Encyclopedia of Type Strains, Phase IV (KMG-IV): sequencing the most valuable type-strain genomes for metagenomic binning, comparative biology and taxonomic classification.</title>
        <authorList>
            <person name="Goeker M."/>
        </authorList>
    </citation>
    <scope>NUCLEOTIDE SEQUENCE [LARGE SCALE GENOMIC DNA]</scope>
    <source>
        <strain evidence="4 5">DSM 45934</strain>
    </source>
</reference>
<keyword evidence="1 4" id="KW-0489">Methyltransferase</keyword>
<evidence type="ECO:0000256" key="2">
    <source>
        <dbReference type="ARBA" id="ARBA00022679"/>
    </source>
</evidence>
<dbReference type="InterPro" id="IPR029063">
    <property type="entry name" value="SAM-dependent_MTases_sf"/>
</dbReference>
<comment type="caution">
    <text evidence="4">The sequence shown here is derived from an EMBL/GenBank/DDBJ whole genome shotgun (WGS) entry which is preliminary data.</text>
</comment>
<dbReference type="PANTHER" id="PTHR43861">
    <property type="entry name" value="TRANS-ACONITATE 2-METHYLTRANSFERASE-RELATED"/>
    <property type="match status" value="1"/>
</dbReference>
<evidence type="ECO:0000313" key="4">
    <source>
        <dbReference type="EMBL" id="TCO59603.1"/>
    </source>
</evidence>
<dbReference type="EMBL" id="SLWS01000004">
    <property type="protein sequence ID" value="TCO59603.1"/>
    <property type="molecule type" value="Genomic_DNA"/>
</dbReference>
<dbReference type="SUPFAM" id="SSF53335">
    <property type="entry name" value="S-adenosyl-L-methionine-dependent methyltransferases"/>
    <property type="match status" value="1"/>
</dbReference>
<dbReference type="Pfam" id="PF13649">
    <property type="entry name" value="Methyltransf_25"/>
    <property type="match status" value="1"/>
</dbReference>
<dbReference type="AlphaFoldDB" id="A0A4R2JI78"/>
<dbReference type="GO" id="GO:0032259">
    <property type="term" value="P:methylation"/>
    <property type="evidence" value="ECO:0007669"/>
    <property type="project" value="UniProtKB-KW"/>
</dbReference>
<sequence>MLSQFDDLAELYEQFSTQPFRRELEFTSVLATLGRTEGTRVLDLGCGSGVYTRLLAGAGADVVGLDESAGMVDFARRRERERPCGATYLTGSLPADQHGRFDLVLGVYVLPYATTRAELAELCGVAAVALRPGGRFVTLPIHPGFHRDPAYYAPYGFRLHAYDPLDGAPVILNLWAGSREATVTARYWSAATLNHVLAEAGFARVTWLPHSVSEQGMAEYGRGYWAPYLTVPHAALLDCTKG</sequence>
<evidence type="ECO:0000313" key="5">
    <source>
        <dbReference type="Proteomes" id="UP000295680"/>
    </source>
</evidence>
<dbReference type="Gene3D" id="3.40.50.150">
    <property type="entry name" value="Vaccinia Virus protein VP39"/>
    <property type="match status" value="1"/>
</dbReference>
<dbReference type="Proteomes" id="UP000295680">
    <property type="component" value="Unassembled WGS sequence"/>
</dbReference>
<feature type="domain" description="Methyltransferase" evidence="3">
    <location>
        <begin position="41"/>
        <end position="134"/>
    </location>
</feature>
<dbReference type="RefSeq" id="WP_165960509.1">
    <property type="nucleotide sequence ID" value="NZ_SLWS01000004.1"/>
</dbReference>
<dbReference type="GO" id="GO:0008168">
    <property type="term" value="F:methyltransferase activity"/>
    <property type="evidence" value="ECO:0007669"/>
    <property type="project" value="UniProtKB-KW"/>
</dbReference>
<keyword evidence="2" id="KW-0808">Transferase</keyword>
<dbReference type="CDD" id="cd02440">
    <property type="entry name" value="AdoMet_MTases"/>
    <property type="match status" value="1"/>
</dbReference>
<accession>A0A4R2JI78</accession>
<dbReference type="PANTHER" id="PTHR43861:SF1">
    <property type="entry name" value="TRANS-ACONITATE 2-METHYLTRANSFERASE"/>
    <property type="match status" value="1"/>
</dbReference>
<organism evidence="4 5">
    <name type="scientific">Actinocrispum wychmicini</name>
    <dbReference type="NCBI Taxonomy" id="1213861"/>
    <lineage>
        <taxon>Bacteria</taxon>
        <taxon>Bacillati</taxon>
        <taxon>Actinomycetota</taxon>
        <taxon>Actinomycetes</taxon>
        <taxon>Pseudonocardiales</taxon>
        <taxon>Pseudonocardiaceae</taxon>
        <taxon>Actinocrispum</taxon>
    </lineage>
</organism>
<keyword evidence="5" id="KW-1185">Reference proteome</keyword>
<keyword evidence="4" id="KW-0830">Ubiquinone</keyword>
<evidence type="ECO:0000259" key="3">
    <source>
        <dbReference type="Pfam" id="PF13649"/>
    </source>
</evidence>
<name>A0A4R2JI78_9PSEU</name>
<dbReference type="InterPro" id="IPR041698">
    <property type="entry name" value="Methyltransf_25"/>
</dbReference>
<gene>
    <name evidence="4" type="ORF">EV192_104446</name>
</gene>